<feature type="transmembrane region" description="Helical" evidence="1">
    <location>
        <begin position="61"/>
        <end position="82"/>
    </location>
</feature>
<dbReference type="Proteomes" id="UP001164706">
    <property type="component" value="Chromosome"/>
</dbReference>
<dbReference type="RefSeq" id="WP_267782562.1">
    <property type="nucleotide sequence ID" value="NZ_CP113089.1"/>
</dbReference>
<evidence type="ECO:0008006" key="4">
    <source>
        <dbReference type="Google" id="ProtNLM"/>
    </source>
</evidence>
<evidence type="ECO:0000256" key="1">
    <source>
        <dbReference type="SAM" id="Phobius"/>
    </source>
</evidence>
<evidence type="ECO:0000313" key="2">
    <source>
        <dbReference type="EMBL" id="WAB82487.1"/>
    </source>
</evidence>
<sequence length="201" mass="21048">MTSTNRFLNRLFALLVGAILFVAGAALAVGALWPDVQQTVSQAAADAVAPATDALSGGAPWILWAVAAGALLLIVLLVVFMLRQGRGRTSTLLDVREGDERGRPTGGHVIIDASVAGAVLREALSAEPGIVSTDVTAFRVRRQAVLRITANARRGANPVELRRTIDRVVEQWDALLGASVPVVIQIVGGVRSSLSAGTRLD</sequence>
<dbReference type="KEGG" id="mdb:OVN18_05660"/>
<evidence type="ECO:0000313" key="3">
    <source>
        <dbReference type="Proteomes" id="UP001164706"/>
    </source>
</evidence>
<keyword evidence="1" id="KW-0472">Membrane</keyword>
<gene>
    <name evidence="2" type="ORF">OVN18_05660</name>
</gene>
<reference evidence="2" key="1">
    <citation type="submission" date="2022-11" db="EMBL/GenBank/DDBJ databases">
        <title>Description of Microcella daejonensis nov. sp, isolated from riverside soil.</title>
        <authorList>
            <person name="Molina K.M."/>
            <person name="Kim S.B."/>
        </authorList>
    </citation>
    <scope>NUCLEOTIDE SEQUENCE</scope>
    <source>
        <strain evidence="2">MMS21-STM12</strain>
    </source>
</reference>
<accession>A0A9E8MP32</accession>
<proteinExistence type="predicted"/>
<feature type="transmembrane region" description="Helical" evidence="1">
    <location>
        <begin position="12"/>
        <end position="33"/>
    </location>
</feature>
<protein>
    <recommendedName>
        <fullName evidence="4">Alkaline shock response membrane anchor protein AmaP</fullName>
    </recommendedName>
</protein>
<keyword evidence="1" id="KW-1133">Transmembrane helix</keyword>
<dbReference type="AlphaFoldDB" id="A0A9E8MP32"/>
<dbReference type="EMBL" id="CP113089">
    <property type="protein sequence ID" value="WAB82487.1"/>
    <property type="molecule type" value="Genomic_DNA"/>
</dbReference>
<keyword evidence="3" id="KW-1185">Reference proteome</keyword>
<name>A0A9E8MP32_9MICO</name>
<organism evidence="2 3">
    <name type="scientific">Microcella daejeonensis</name>
    <dbReference type="NCBI Taxonomy" id="2994971"/>
    <lineage>
        <taxon>Bacteria</taxon>
        <taxon>Bacillati</taxon>
        <taxon>Actinomycetota</taxon>
        <taxon>Actinomycetes</taxon>
        <taxon>Micrococcales</taxon>
        <taxon>Microbacteriaceae</taxon>
        <taxon>Microcella</taxon>
    </lineage>
</organism>
<keyword evidence="1" id="KW-0812">Transmembrane</keyword>